<keyword evidence="6" id="KW-1185">Reference proteome</keyword>
<comment type="subcellular location">
    <subcellularLocation>
        <location evidence="1">Host cell</location>
    </subcellularLocation>
    <subcellularLocation>
        <location evidence="2">Secreted</location>
    </subcellularLocation>
</comment>
<dbReference type="EMBL" id="BSXT01001983">
    <property type="protein sequence ID" value="GMF46558.1"/>
    <property type="molecule type" value="Genomic_DNA"/>
</dbReference>
<gene>
    <name evidence="5" type="ORF">Pfra01_001717800</name>
</gene>
<evidence type="ECO:0000256" key="3">
    <source>
        <dbReference type="ARBA" id="ARBA00022525"/>
    </source>
</evidence>
<proteinExistence type="predicted"/>
<dbReference type="Pfam" id="PF20147">
    <property type="entry name" value="Crinkler"/>
    <property type="match status" value="1"/>
</dbReference>
<dbReference type="InterPro" id="IPR045379">
    <property type="entry name" value="Crinkler_N"/>
</dbReference>
<dbReference type="GO" id="GO:0005576">
    <property type="term" value="C:extracellular region"/>
    <property type="evidence" value="ECO:0007669"/>
    <property type="project" value="UniProtKB-SubCell"/>
</dbReference>
<evidence type="ECO:0000313" key="6">
    <source>
        <dbReference type="Proteomes" id="UP001165121"/>
    </source>
</evidence>
<organism evidence="5 6">
    <name type="scientific">Phytophthora fragariaefolia</name>
    <dbReference type="NCBI Taxonomy" id="1490495"/>
    <lineage>
        <taxon>Eukaryota</taxon>
        <taxon>Sar</taxon>
        <taxon>Stramenopiles</taxon>
        <taxon>Oomycota</taxon>
        <taxon>Peronosporomycetes</taxon>
        <taxon>Peronosporales</taxon>
        <taxon>Peronosporaceae</taxon>
        <taxon>Phytophthora</taxon>
    </lineage>
</organism>
<name>A0A9W7CZ90_9STRA</name>
<protein>
    <submittedName>
        <fullName evidence="5">Unnamed protein product</fullName>
    </submittedName>
</protein>
<dbReference type="GO" id="GO:0043657">
    <property type="term" value="C:host cell"/>
    <property type="evidence" value="ECO:0007669"/>
    <property type="project" value="UniProtKB-SubCell"/>
</dbReference>
<dbReference type="Proteomes" id="UP001165121">
    <property type="component" value="Unassembled WGS sequence"/>
</dbReference>
<dbReference type="OrthoDB" id="167272at2759"/>
<evidence type="ECO:0000313" key="5">
    <source>
        <dbReference type="EMBL" id="GMF46558.1"/>
    </source>
</evidence>
<accession>A0A9W7CZ90</accession>
<reference evidence="5" key="1">
    <citation type="submission" date="2023-04" db="EMBL/GenBank/DDBJ databases">
        <title>Phytophthora fragariaefolia NBRC 109709.</title>
        <authorList>
            <person name="Ichikawa N."/>
            <person name="Sato H."/>
            <person name="Tonouchi N."/>
        </authorList>
    </citation>
    <scope>NUCLEOTIDE SEQUENCE</scope>
    <source>
        <strain evidence="5">NBRC 109709</strain>
    </source>
</reference>
<feature type="domain" description="Crinkler effector protein N-terminal" evidence="4">
    <location>
        <begin position="19"/>
        <end position="134"/>
    </location>
</feature>
<keyword evidence="3" id="KW-0964">Secreted</keyword>
<comment type="caution">
    <text evidence="5">The sequence shown here is derived from an EMBL/GenBank/DDBJ whole genome shotgun (WGS) entry which is preliminary data.</text>
</comment>
<evidence type="ECO:0000259" key="4">
    <source>
        <dbReference type="Pfam" id="PF20147"/>
    </source>
</evidence>
<sequence length="145" mass="16190">MLEFSKSGQILFDSLQSAMKLVCAIVGAPGDVFQVDTTEDESVAGLKDVIKAKKPLFFGYIDAMQLVLYLAKKDGAWLSYNDPATQELRKGVLHHNVQTIFNANPLWETWPVGSVLEINHMTKPKSRQIHVLVKAPDSCLKANRY</sequence>
<evidence type="ECO:0000256" key="1">
    <source>
        <dbReference type="ARBA" id="ARBA00004340"/>
    </source>
</evidence>
<evidence type="ECO:0000256" key="2">
    <source>
        <dbReference type="ARBA" id="ARBA00004613"/>
    </source>
</evidence>
<dbReference type="AlphaFoldDB" id="A0A9W7CZ90"/>